<protein>
    <recommendedName>
        <fullName evidence="4">Pollen Ole e 1 allergen and extensin family protein</fullName>
    </recommendedName>
</protein>
<dbReference type="OrthoDB" id="1104395at2759"/>
<feature type="chain" id="PRO_5019825235" description="Pollen Ole e 1 allergen and extensin family protein" evidence="1">
    <location>
        <begin position="25"/>
        <end position="191"/>
    </location>
</feature>
<feature type="signal peptide" evidence="1">
    <location>
        <begin position="1"/>
        <end position="24"/>
    </location>
</feature>
<keyword evidence="3" id="KW-1185">Reference proteome</keyword>
<dbReference type="EMBL" id="OOIL02005153">
    <property type="protein sequence ID" value="VFQ94137.1"/>
    <property type="molecule type" value="Genomic_DNA"/>
</dbReference>
<evidence type="ECO:0000313" key="2">
    <source>
        <dbReference type="EMBL" id="VFQ94137.1"/>
    </source>
</evidence>
<accession>A0A484N0B0</accession>
<keyword evidence="1" id="KW-0732">Signal</keyword>
<evidence type="ECO:0008006" key="4">
    <source>
        <dbReference type="Google" id="ProtNLM"/>
    </source>
</evidence>
<evidence type="ECO:0000256" key="1">
    <source>
        <dbReference type="SAM" id="SignalP"/>
    </source>
</evidence>
<dbReference type="Pfam" id="PF01190">
    <property type="entry name" value="Pollen_Ole_e_1"/>
    <property type="match status" value="1"/>
</dbReference>
<organism evidence="2 3">
    <name type="scientific">Cuscuta campestris</name>
    <dbReference type="NCBI Taxonomy" id="132261"/>
    <lineage>
        <taxon>Eukaryota</taxon>
        <taxon>Viridiplantae</taxon>
        <taxon>Streptophyta</taxon>
        <taxon>Embryophyta</taxon>
        <taxon>Tracheophyta</taxon>
        <taxon>Spermatophyta</taxon>
        <taxon>Magnoliopsida</taxon>
        <taxon>eudicotyledons</taxon>
        <taxon>Gunneridae</taxon>
        <taxon>Pentapetalae</taxon>
        <taxon>asterids</taxon>
        <taxon>lamiids</taxon>
        <taxon>Solanales</taxon>
        <taxon>Convolvulaceae</taxon>
        <taxon>Cuscuteae</taxon>
        <taxon>Cuscuta</taxon>
        <taxon>Cuscuta subgen. Grammica</taxon>
        <taxon>Cuscuta sect. Cleistogrammica</taxon>
    </lineage>
</organism>
<dbReference type="Proteomes" id="UP000595140">
    <property type="component" value="Unassembled WGS sequence"/>
</dbReference>
<evidence type="ECO:0000313" key="3">
    <source>
        <dbReference type="Proteomes" id="UP000595140"/>
    </source>
</evidence>
<reference evidence="2 3" key="1">
    <citation type="submission" date="2018-04" db="EMBL/GenBank/DDBJ databases">
        <authorList>
            <person name="Vogel A."/>
        </authorList>
    </citation>
    <scope>NUCLEOTIDE SEQUENCE [LARGE SCALE GENOMIC DNA]</scope>
</reference>
<sequence>MAMTCQAGVAVILVALSVVASALAGGPDDLSRASHVVRGTVSCIDCDDNADGHQYHLSGIMVSVKCGGGKQGTVATTKEDGSFETTTTSHNSQSGGCHAKILGGAHQIYVPKETSEEAAKTTAEPPARHGGGSYTIVEPLRFYSRCPNKKCEAAAGSEFGSSKPIDLPDPSEWGLAPTTDYMPFIPIIGIP</sequence>
<gene>
    <name evidence="2" type="ORF">CCAM_LOCUS35913</name>
</gene>
<proteinExistence type="predicted"/>
<dbReference type="AlphaFoldDB" id="A0A484N0B0"/>
<name>A0A484N0B0_9ASTE</name>